<feature type="region of interest" description="Disordered" evidence="1">
    <location>
        <begin position="61"/>
        <end position="93"/>
    </location>
</feature>
<evidence type="ECO:0000313" key="3">
    <source>
        <dbReference type="Proteomes" id="UP000546464"/>
    </source>
</evidence>
<reference evidence="2 3" key="1">
    <citation type="submission" date="2020-07" db="EMBL/GenBank/DDBJ databases">
        <authorList>
            <person name="Feng X."/>
        </authorList>
    </citation>
    <scope>NUCLEOTIDE SEQUENCE [LARGE SCALE GENOMIC DNA]</scope>
    <source>
        <strain evidence="2 3">JCM31066</strain>
    </source>
</reference>
<name>A0A842HFR5_9BACT</name>
<keyword evidence="3" id="KW-1185">Reference proteome</keyword>
<sequence>MAITLEANYAKKLGLPAYSSHQYALTIRTEVNDLSHIQQASSHPYRQLQEAVDRDIQQTGFLPTGREQPKFAPPAPAGGQPTGFSRRTTSEREKQRVLDIALAAMDGIYHERFHPQPGMHCAWCSFRGECAKWTGGER</sequence>
<evidence type="ECO:0000256" key="1">
    <source>
        <dbReference type="SAM" id="MobiDB-lite"/>
    </source>
</evidence>
<comment type="caution">
    <text evidence="2">The sequence shown here is derived from an EMBL/GenBank/DDBJ whole genome shotgun (WGS) entry which is preliminary data.</text>
</comment>
<dbReference type="RefSeq" id="WP_185675460.1">
    <property type="nucleotide sequence ID" value="NZ_JACHVB010000023.1"/>
</dbReference>
<evidence type="ECO:0000313" key="2">
    <source>
        <dbReference type="EMBL" id="MBC2594476.1"/>
    </source>
</evidence>
<protein>
    <submittedName>
        <fullName evidence="2">Uncharacterized protein</fullName>
    </submittedName>
</protein>
<dbReference type="EMBL" id="JACHVB010000023">
    <property type="protein sequence ID" value="MBC2594476.1"/>
    <property type="molecule type" value="Genomic_DNA"/>
</dbReference>
<dbReference type="AlphaFoldDB" id="A0A842HFR5"/>
<proteinExistence type="predicted"/>
<organism evidence="2 3">
    <name type="scientific">Ruficoccus amylovorans</name>
    <dbReference type="NCBI Taxonomy" id="1804625"/>
    <lineage>
        <taxon>Bacteria</taxon>
        <taxon>Pseudomonadati</taxon>
        <taxon>Verrucomicrobiota</taxon>
        <taxon>Opitutia</taxon>
        <taxon>Puniceicoccales</taxon>
        <taxon>Cerasicoccaceae</taxon>
        <taxon>Ruficoccus</taxon>
    </lineage>
</organism>
<dbReference type="Proteomes" id="UP000546464">
    <property type="component" value="Unassembled WGS sequence"/>
</dbReference>
<accession>A0A842HFR5</accession>
<gene>
    <name evidence="2" type="ORF">H5P28_09425</name>
</gene>